<proteinExistence type="inferred from homology"/>
<evidence type="ECO:0000259" key="6">
    <source>
        <dbReference type="Pfam" id="PF01509"/>
    </source>
</evidence>
<evidence type="ECO:0000256" key="3">
    <source>
        <dbReference type="ARBA" id="ARBA00022694"/>
    </source>
</evidence>
<dbReference type="InterPro" id="IPR020103">
    <property type="entry name" value="PsdUridine_synth_cat_dom_sf"/>
</dbReference>
<protein>
    <recommendedName>
        <fullName evidence="5">tRNA pseudouridine synthase B</fullName>
        <ecNumber evidence="5">5.4.99.25</ecNumber>
    </recommendedName>
    <alternativeName>
        <fullName evidence="5">tRNA pseudouridine(55) synthase</fullName>
        <shortName evidence="5">Psi55 synthase</shortName>
    </alternativeName>
    <alternativeName>
        <fullName evidence="5">tRNA pseudouridylate synthase</fullName>
    </alternativeName>
    <alternativeName>
        <fullName evidence="5">tRNA-uridine isomerase</fullName>
    </alternativeName>
</protein>
<keyword evidence="4 5" id="KW-0413">Isomerase</keyword>
<dbReference type="NCBIfam" id="TIGR00431">
    <property type="entry name" value="TruB"/>
    <property type="match status" value="1"/>
</dbReference>
<dbReference type="GO" id="GO:0031119">
    <property type="term" value="P:tRNA pseudouridine synthesis"/>
    <property type="evidence" value="ECO:0007669"/>
    <property type="project" value="UniProtKB-UniRule"/>
</dbReference>
<dbReference type="HAMAP" id="MF_01080">
    <property type="entry name" value="TruB_bact"/>
    <property type="match status" value="1"/>
</dbReference>
<evidence type="ECO:0000256" key="2">
    <source>
        <dbReference type="ARBA" id="ARBA00005642"/>
    </source>
</evidence>
<name>A0A3A4P0B7_ABYX5</name>
<dbReference type="InterPro" id="IPR002501">
    <property type="entry name" value="PsdUridine_synth_N"/>
</dbReference>
<dbReference type="SUPFAM" id="SSF55120">
    <property type="entry name" value="Pseudouridine synthase"/>
    <property type="match status" value="1"/>
</dbReference>
<comment type="function">
    <text evidence="5">Responsible for synthesis of pseudouridine from uracil-55 in the psi GC loop of transfer RNAs.</text>
</comment>
<dbReference type="CDD" id="cd02573">
    <property type="entry name" value="PseudoU_synth_EcTruB"/>
    <property type="match status" value="1"/>
</dbReference>
<dbReference type="EC" id="5.4.99.25" evidence="5"/>
<dbReference type="Pfam" id="PF16198">
    <property type="entry name" value="TruB_C_2"/>
    <property type="match status" value="1"/>
</dbReference>
<dbReference type="Gene3D" id="3.30.2350.10">
    <property type="entry name" value="Pseudouridine synthase"/>
    <property type="match status" value="1"/>
</dbReference>
<dbReference type="EMBL" id="QZKU01000053">
    <property type="protein sequence ID" value="RJP22810.1"/>
    <property type="molecule type" value="Genomic_DNA"/>
</dbReference>
<sequence length="302" mass="32994">MRESGGLDISGILLVDKPPGMTSHDVVAGVRKLIRPVRVGHTGTLDPLATGLLILCIGKATRIADLLQSEHKVYRASVLLGVRTETQDIEGAVLEQRPAGQIPIERIEEAARFFTGSIAQKPPQFSAVKIGGIRAYRLARRHEKVSLEPRRIEIRRFQIEEVRLPSIEFVVECSKGTYVRTLCSDFGDRLGAGGCMQSLRRLSIGRFSVADAVPFAQLAEAGDVVKNVLPLPQALAHLPNVVCTDEQSERILHGMRIPAGGRFEAHEGWVSASAPDGRVLAVGKLTREGEEIFFQPRKVLSS</sequence>
<dbReference type="PANTHER" id="PTHR13767:SF2">
    <property type="entry name" value="PSEUDOURIDYLATE SYNTHASE TRUB1"/>
    <property type="match status" value="1"/>
</dbReference>
<dbReference type="PANTHER" id="PTHR13767">
    <property type="entry name" value="TRNA-PSEUDOURIDINE SYNTHASE"/>
    <property type="match status" value="1"/>
</dbReference>
<evidence type="ECO:0000313" key="9">
    <source>
        <dbReference type="Proteomes" id="UP000265882"/>
    </source>
</evidence>
<keyword evidence="3 5" id="KW-0819">tRNA processing</keyword>
<feature type="domain" description="Pseudouridine synthase II N-terminal" evidence="6">
    <location>
        <begin position="31"/>
        <end position="179"/>
    </location>
</feature>
<evidence type="ECO:0000256" key="4">
    <source>
        <dbReference type="ARBA" id="ARBA00023235"/>
    </source>
</evidence>
<gene>
    <name evidence="5 8" type="primary">truB</name>
    <name evidence="8" type="ORF">C4520_07215</name>
</gene>
<evidence type="ECO:0000313" key="8">
    <source>
        <dbReference type="EMBL" id="RJP22810.1"/>
    </source>
</evidence>
<dbReference type="GO" id="GO:1990481">
    <property type="term" value="P:mRNA pseudouridine synthesis"/>
    <property type="evidence" value="ECO:0007669"/>
    <property type="project" value="TreeGrafter"/>
</dbReference>
<dbReference type="GO" id="GO:0160148">
    <property type="term" value="F:tRNA pseudouridine(55) synthase activity"/>
    <property type="evidence" value="ECO:0007669"/>
    <property type="project" value="UniProtKB-EC"/>
</dbReference>
<evidence type="ECO:0000256" key="5">
    <source>
        <dbReference type="HAMAP-Rule" id="MF_01080"/>
    </source>
</evidence>
<dbReference type="Proteomes" id="UP000265882">
    <property type="component" value="Unassembled WGS sequence"/>
</dbReference>
<dbReference type="InterPro" id="IPR014780">
    <property type="entry name" value="tRNA_psdUridine_synth_TruB"/>
</dbReference>
<dbReference type="Pfam" id="PF01509">
    <property type="entry name" value="TruB_N"/>
    <property type="match status" value="1"/>
</dbReference>
<accession>A0A3A4P0B7</accession>
<evidence type="ECO:0000259" key="7">
    <source>
        <dbReference type="Pfam" id="PF16198"/>
    </source>
</evidence>
<feature type="active site" description="Nucleophile" evidence="5">
    <location>
        <position position="46"/>
    </location>
</feature>
<dbReference type="InterPro" id="IPR032819">
    <property type="entry name" value="TruB_C"/>
</dbReference>
<comment type="similarity">
    <text evidence="2 5">Belongs to the pseudouridine synthase TruB family. Type 1 subfamily.</text>
</comment>
<evidence type="ECO:0000256" key="1">
    <source>
        <dbReference type="ARBA" id="ARBA00000385"/>
    </source>
</evidence>
<organism evidence="8 9">
    <name type="scientific">Abyssobacteria bacterium (strain SURF_5)</name>
    <dbReference type="NCBI Taxonomy" id="2093360"/>
    <lineage>
        <taxon>Bacteria</taxon>
        <taxon>Pseudomonadati</taxon>
        <taxon>Candidatus Hydrogenedentota</taxon>
        <taxon>Candidatus Abyssobacteria</taxon>
    </lineage>
</organism>
<dbReference type="GO" id="GO:0003723">
    <property type="term" value="F:RNA binding"/>
    <property type="evidence" value="ECO:0007669"/>
    <property type="project" value="InterPro"/>
</dbReference>
<dbReference type="AlphaFoldDB" id="A0A3A4P0B7"/>
<feature type="domain" description="tRNA pseudouridylate synthase B C-terminal" evidence="7">
    <location>
        <begin position="180"/>
        <end position="224"/>
    </location>
</feature>
<comment type="catalytic activity">
    <reaction evidence="1 5">
        <text>uridine(55) in tRNA = pseudouridine(55) in tRNA</text>
        <dbReference type="Rhea" id="RHEA:42532"/>
        <dbReference type="Rhea" id="RHEA-COMP:10101"/>
        <dbReference type="Rhea" id="RHEA-COMP:10102"/>
        <dbReference type="ChEBI" id="CHEBI:65314"/>
        <dbReference type="ChEBI" id="CHEBI:65315"/>
        <dbReference type="EC" id="5.4.99.25"/>
    </reaction>
</comment>
<reference evidence="8 9" key="1">
    <citation type="journal article" date="2017" name="ISME J.">
        <title>Energy and carbon metabolisms in a deep terrestrial subsurface fluid microbial community.</title>
        <authorList>
            <person name="Momper L."/>
            <person name="Jungbluth S.P."/>
            <person name="Lee M.D."/>
            <person name="Amend J.P."/>
        </authorList>
    </citation>
    <scope>NUCLEOTIDE SEQUENCE [LARGE SCALE GENOMIC DNA]</scope>
    <source>
        <strain evidence="8">SURF_5</strain>
    </source>
</reference>
<comment type="caution">
    <text evidence="8">The sequence shown here is derived from an EMBL/GenBank/DDBJ whole genome shotgun (WGS) entry which is preliminary data.</text>
</comment>